<dbReference type="Gene3D" id="3.40.50.1820">
    <property type="entry name" value="alpha/beta hydrolase"/>
    <property type="match status" value="1"/>
</dbReference>
<evidence type="ECO:0000313" key="6">
    <source>
        <dbReference type="Proteomes" id="UP000289323"/>
    </source>
</evidence>
<dbReference type="InterPro" id="IPR018201">
    <property type="entry name" value="Ketoacyl_synth_AS"/>
</dbReference>
<dbReference type="InterPro" id="IPR016039">
    <property type="entry name" value="Thiolase-like"/>
</dbReference>
<dbReference type="InterPro" id="IPR050091">
    <property type="entry name" value="PKS_NRPS_Biosynth_Enz"/>
</dbReference>
<dbReference type="InterPro" id="IPR014030">
    <property type="entry name" value="Ketoacyl_synth_N"/>
</dbReference>
<keyword evidence="2" id="KW-0597">Phosphoprotein</keyword>
<dbReference type="SUPFAM" id="SSF53901">
    <property type="entry name" value="Thiolase-like"/>
    <property type="match status" value="1"/>
</dbReference>
<dbReference type="GO" id="GO:0004312">
    <property type="term" value="F:fatty acid synthase activity"/>
    <property type="evidence" value="ECO:0007669"/>
    <property type="project" value="TreeGrafter"/>
</dbReference>
<reference evidence="5 6" key="1">
    <citation type="submission" date="2018-04" db="EMBL/GenBank/DDBJ databases">
        <authorList>
            <person name="Huttner S."/>
            <person name="Dainat J."/>
        </authorList>
    </citation>
    <scope>NUCLEOTIDE SEQUENCE [LARGE SCALE GENOMIC DNA]</scope>
</reference>
<dbReference type="InterPro" id="IPR029058">
    <property type="entry name" value="AB_hydrolase_fold"/>
</dbReference>
<dbReference type="SMART" id="SM00825">
    <property type="entry name" value="PKS_KS"/>
    <property type="match status" value="1"/>
</dbReference>
<gene>
    <name evidence="5" type="ORF">TT172_LOCUS5569</name>
</gene>
<dbReference type="GO" id="GO:0006633">
    <property type="term" value="P:fatty acid biosynthetic process"/>
    <property type="evidence" value="ECO:0007669"/>
    <property type="project" value="InterPro"/>
</dbReference>
<sequence length="375" mass="41559">MSGRFPDAADLSAFWDLLYRGLDVHRQVPEERFDARRHYDATGRRKNTSKVLNGCWIRDPGLFDARFFNISPKEAEQSDPGQRLALETVYEALDMAGAVPDRTPSTRRERVGVFYGMASDNWREVNSGQNVDTFFIPGGNRAFTPGPLNYYFKISGPSASIDTACSSSLAAIHMACNSLWRNDCDTAIAGGTNVMTNPDNFAGLDRGHFLSRTGPIGLGKLPLRLYDFPDAAGVFGIDNPHSDTGGSTKVPELLLVHFLAFVEALDHYVPVTWEESLRERGAVGPSAALLPPRTYLLWAEDGVCKEAGDPRPEYRDDDPREMRWLLENRTDFGPNSWDVLLGAQGELVIERIAEANHFTMLKRGRNPSAVSAFLG</sequence>
<evidence type="ECO:0000259" key="4">
    <source>
        <dbReference type="PROSITE" id="PS52004"/>
    </source>
</evidence>
<dbReference type="GO" id="GO:0004315">
    <property type="term" value="F:3-oxoacyl-[acyl-carrier-protein] synthase activity"/>
    <property type="evidence" value="ECO:0007669"/>
    <property type="project" value="InterPro"/>
</dbReference>
<dbReference type="CDD" id="cd00833">
    <property type="entry name" value="PKS"/>
    <property type="match status" value="1"/>
</dbReference>
<dbReference type="InterPro" id="IPR020841">
    <property type="entry name" value="PKS_Beta-ketoAc_synthase_dom"/>
</dbReference>
<dbReference type="PANTHER" id="PTHR43775:SF45">
    <property type="entry name" value="CONIDIAL PIGMENT POLYKETIDE SYNTHASE ALB1"/>
    <property type="match status" value="1"/>
</dbReference>
<protein>
    <submittedName>
        <fullName evidence="5">405ffd7c-27f8-4a22-a533-2c90ab9ca360</fullName>
    </submittedName>
</protein>
<evidence type="ECO:0000313" key="5">
    <source>
        <dbReference type="EMBL" id="SPQ23150.1"/>
    </source>
</evidence>
<organism evidence="5 6">
    <name type="scientific">Thermothielavioides terrestris</name>
    <dbReference type="NCBI Taxonomy" id="2587410"/>
    <lineage>
        <taxon>Eukaryota</taxon>
        <taxon>Fungi</taxon>
        <taxon>Dikarya</taxon>
        <taxon>Ascomycota</taxon>
        <taxon>Pezizomycotina</taxon>
        <taxon>Sordariomycetes</taxon>
        <taxon>Sordariomycetidae</taxon>
        <taxon>Sordariales</taxon>
        <taxon>Chaetomiaceae</taxon>
        <taxon>Thermothielavioides</taxon>
    </lineage>
</organism>
<dbReference type="Gene3D" id="3.40.47.10">
    <property type="match status" value="1"/>
</dbReference>
<dbReference type="EMBL" id="OUUZ01000009">
    <property type="protein sequence ID" value="SPQ23150.1"/>
    <property type="molecule type" value="Genomic_DNA"/>
</dbReference>
<dbReference type="PANTHER" id="PTHR43775">
    <property type="entry name" value="FATTY ACID SYNTHASE"/>
    <property type="match status" value="1"/>
</dbReference>
<evidence type="ECO:0000256" key="2">
    <source>
        <dbReference type="ARBA" id="ARBA00022553"/>
    </source>
</evidence>
<keyword evidence="3" id="KW-0808">Transferase</keyword>
<dbReference type="Pfam" id="PF00109">
    <property type="entry name" value="ketoacyl-synt"/>
    <property type="match status" value="1"/>
</dbReference>
<evidence type="ECO:0000256" key="1">
    <source>
        <dbReference type="ARBA" id="ARBA00022450"/>
    </source>
</evidence>
<dbReference type="PROSITE" id="PS52004">
    <property type="entry name" value="KS3_2"/>
    <property type="match status" value="1"/>
</dbReference>
<feature type="domain" description="Ketosynthase family 3 (KS3)" evidence="4">
    <location>
        <begin position="1"/>
        <end position="375"/>
    </location>
</feature>
<evidence type="ECO:0000256" key="3">
    <source>
        <dbReference type="ARBA" id="ARBA00022679"/>
    </source>
</evidence>
<dbReference type="AlphaFoldDB" id="A0A3S4APZ6"/>
<dbReference type="PROSITE" id="PS00606">
    <property type="entry name" value="KS3_1"/>
    <property type="match status" value="1"/>
</dbReference>
<proteinExistence type="predicted"/>
<keyword evidence="1" id="KW-0596">Phosphopantetheine</keyword>
<name>A0A3S4APZ6_9PEZI</name>
<dbReference type="GO" id="GO:0044550">
    <property type="term" value="P:secondary metabolite biosynthetic process"/>
    <property type="evidence" value="ECO:0007669"/>
    <property type="project" value="TreeGrafter"/>
</dbReference>
<dbReference type="Proteomes" id="UP000289323">
    <property type="component" value="Unassembled WGS sequence"/>
</dbReference>
<accession>A0A3S4APZ6</accession>